<protein>
    <submittedName>
        <fullName evidence="1">Uncharacterized protein</fullName>
    </submittedName>
</protein>
<dbReference type="Proteomes" id="UP000193067">
    <property type="component" value="Unassembled WGS sequence"/>
</dbReference>
<dbReference type="AlphaFoldDB" id="A0A1Y2J5W2"/>
<keyword evidence="2" id="KW-1185">Reference proteome</keyword>
<organism evidence="1 2">
    <name type="scientific">Trametes coccinea (strain BRFM310)</name>
    <name type="common">Pycnoporus coccineus</name>
    <dbReference type="NCBI Taxonomy" id="1353009"/>
    <lineage>
        <taxon>Eukaryota</taxon>
        <taxon>Fungi</taxon>
        <taxon>Dikarya</taxon>
        <taxon>Basidiomycota</taxon>
        <taxon>Agaricomycotina</taxon>
        <taxon>Agaricomycetes</taxon>
        <taxon>Polyporales</taxon>
        <taxon>Polyporaceae</taxon>
        <taxon>Trametes</taxon>
    </lineage>
</organism>
<gene>
    <name evidence="1" type="ORF">PYCCODRAFT_51880</name>
</gene>
<dbReference type="EMBL" id="KZ084086">
    <property type="protein sequence ID" value="OSD08756.1"/>
    <property type="molecule type" value="Genomic_DNA"/>
</dbReference>
<evidence type="ECO:0000313" key="1">
    <source>
        <dbReference type="EMBL" id="OSD08756.1"/>
    </source>
</evidence>
<reference evidence="1 2" key="1">
    <citation type="journal article" date="2015" name="Biotechnol. Biofuels">
        <title>Enhanced degradation of softwood versus hardwood by the white-rot fungus Pycnoporus coccineus.</title>
        <authorList>
            <person name="Couturier M."/>
            <person name="Navarro D."/>
            <person name="Chevret D."/>
            <person name="Henrissat B."/>
            <person name="Piumi F."/>
            <person name="Ruiz-Duenas F.J."/>
            <person name="Martinez A.T."/>
            <person name="Grigoriev I.V."/>
            <person name="Riley R."/>
            <person name="Lipzen A."/>
            <person name="Berrin J.G."/>
            <person name="Master E.R."/>
            <person name="Rosso M.N."/>
        </authorList>
    </citation>
    <scope>NUCLEOTIDE SEQUENCE [LARGE SCALE GENOMIC DNA]</scope>
    <source>
        <strain evidence="1 2">BRFM310</strain>
    </source>
</reference>
<proteinExistence type="predicted"/>
<name>A0A1Y2J5W2_TRAC3</name>
<accession>A0A1Y2J5W2</accession>
<sequence length="110" mass="12492">MRRLACLAFIAVFTGSSLITFPSLAPRNLLALVADAEWFLNFAAAKFMEVYSRLSTRAVLHDRTCDSSLVDRLMPGYGYSSIASRERTFHKRGFERRLRLWTMSALLIVA</sequence>
<evidence type="ECO:0000313" key="2">
    <source>
        <dbReference type="Proteomes" id="UP000193067"/>
    </source>
</evidence>